<keyword evidence="1" id="KW-0812">Transmembrane</keyword>
<dbReference type="EMBL" id="GGFL01005350">
    <property type="protein sequence ID" value="MBW69528.1"/>
    <property type="molecule type" value="Transcribed_RNA"/>
</dbReference>
<organism evidence="2">
    <name type="scientific">Anopheles darlingi</name>
    <name type="common">Mosquito</name>
    <dbReference type="NCBI Taxonomy" id="43151"/>
    <lineage>
        <taxon>Eukaryota</taxon>
        <taxon>Metazoa</taxon>
        <taxon>Ecdysozoa</taxon>
        <taxon>Arthropoda</taxon>
        <taxon>Hexapoda</taxon>
        <taxon>Insecta</taxon>
        <taxon>Pterygota</taxon>
        <taxon>Neoptera</taxon>
        <taxon>Endopterygota</taxon>
        <taxon>Diptera</taxon>
        <taxon>Nematocera</taxon>
        <taxon>Culicoidea</taxon>
        <taxon>Culicidae</taxon>
        <taxon>Anophelinae</taxon>
        <taxon>Anopheles</taxon>
    </lineage>
</organism>
<dbReference type="AlphaFoldDB" id="A0A2M4CXD0"/>
<keyword evidence="1" id="KW-0472">Membrane</keyword>
<accession>A0A2M4CXD0</accession>
<name>A0A2M4CXD0_ANODA</name>
<evidence type="ECO:0000256" key="1">
    <source>
        <dbReference type="SAM" id="Phobius"/>
    </source>
</evidence>
<reference evidence="2" key="1">
    <citation type="submission" date="2018-01" db="EMBL/GenBank/DDBJ databases">
        <title>An insight into the sialome of Amazonian anophelines.</title>
        <authorList>
            <person name="Ribeiro J.M."/>
            <person name="Scarpassa V."/>
            <person name="Calvo E."/>
        </authorList>
    </citation>
    <scope>NUCLEOTIDE SEQUENCE</scope>
</reference>
<sequence>MLVRMLGSSGRRSRLQLRLLLCLVMLLQLLLELLMVMLRLERLRWLVVLMLQLLQLLLLLLPVICWRWSLPLIILNLIYVGTGVSGYIGKVLLQLLLERLMRCKLTVHQARRWWCRLADLVCGLGVSQSGRH</sequence>
<keyword evidence="1" id="KW-1133">Transmembrane helix</keyword>
<evidence type="ECO:0000313" key="2">
    <source>
        <dbReference type="EMBL" id="MBW69528.1"/>
    </source>
</evidence>
<proteinExistence type="predicted"/>
<feature type="transmembrane region" description="Helical" evidence="1">
    <location>
        <begin position="15"/>
        <end position="38"/>
    </location>
</feature>
<feature type="transmembrane region" description="Helical" evidence="1">
    <location>
        <begin position="70"/>
        <end position="93"/>
    </location>
</feature>
<protein>
    <submittedName>
        <fullName evidence="2">Uncharacterized protein</fullName>
    </submittedName>
</protein>
<feature type="transmembrane region" description="Helical" evidence="1">
    <location>
        <begin position="45"/>
        <end position="64"/>
    </location>
</feature>